<organism evidence="1 2">
    <name type="scientific">Candidatus Scalindua rubra</name>
    <dbReference type="NCBI Taxonomy" id="1872076"/>
    <lineage>
        <taxon>Bacteria</taxon>
        <taxon>Pseudomonadati</taxon>
        <taxon>Planctomycetota</taxon>
        <taxon>Candidatus Brocadiia</taxon>
        <taxon>Candidatus Brocadiales</taxon>
        <taxon>Candidatus Scalinduaceae</taxon>
        <taxon>Candidatus Scalindua</taxon>
    </lineage>
</organism>
<dbReference type="EC" id="2.7.7.49" evidence="1"/>
<protein>
    <submittedName>
        <fullName evidence="1">Strong similarity to group II intron-encoded protein LtrA</fullName>
        <ecNumber evidence="1">2.7.7.49</ecNumber>
    </submittedName>
</protein>
<evidence type="ECO:0000313" key="1">
    <source>
        <dbReference type="EMBL" id="ODS30874.1"/>
    </source>
</evidence>
<accession>A0A1E3X7C0</accession>
<feature type="non-terminal residue" evidence="1">
    <location>
        <position position="1"/>
    </location>
</feature>
<dbReference type="EMBL" id="MAYW01000167">
    <property type="protein sequence ID" value="ODS30874.1"/>
    <property type="molecule type" value="Genomic_DNA"/>
</dbReference>
<reference evidence="1 2" key="1">
    <citation type="submission" date="2016-07" db="EMBL/GenBank/DDBJ databases">
        <title>Draft genome of Scalindua rubra, obtained from a brine-seawater interface in the Red Sea, sheds light on salt adaptation in anammox bacteria.</title>
        <authorList>
            <person name="Speth D.R."/>
            <person name="Lagkouvardos I."/>
            <person name="Wang Y."/>
            <person name="Qian P.-Y."/>
            <person name="Dutilh B.E."/>
            <person name="Jetten M.S."/>
        </authorList>
    </citation>
    <scope>NUCLEOTIDE SEQUENCE [LARGE SCALE GENOMIC DNA]</scope>
    <source>
        <strain evidence="1">BSI-1</strain>
    </source>
</reference>
<dbReference type="GO" id="GO:0003964">
    <property type="term" value="F:RNA-directed DNA polymerase activity"/>
    <property type="evidence" value="ECO:0007669"/>
    <property type="project" value="UniProtKB-EC"/>
</dbReference>
<comment type="caution">
    <text evidence="1">The sequence shown here is derived from an EMBL/GenBank/DDBJ whole genome shotgun (WGS) entry which is preliminary data.</text>
</comment>
<proteinExistence type="predicted"/>
<sequence length="179" mass="21584">AGGSWCVPVSGASRGVYEGEEDGTVEVNRYIYKEKEIYYDDYPCRNNWSDPIDDCGFNHFCDRTRKGAFKVGRRTARNKFTRKIQEMNKWLKYVRNTAKPAEWWSILSAKLRGHFQYYGVSGNYRGIMRYYTLTIKLIYKWLNRRSQKNSFNWKEFNKYLQRHPLPTPRIHHNFYTWGY</sequence>
<name>A0A1E3X7C0_9BACT</name>
<dbReference type="AlphaFoldDB" id="A0A1E3X7C0"/>
<keyword evidence="1" id="KW-0548">Nucleotidyltransferase</keyword>
<dbReference type="Proteomes" id="UP000094056">
    <property type="component" value="Unassembled WGS sequence"/>
</dbReference>
<gene>
    <name evidence="1" type="primary">ltrA_1</name>
    <name evidence="1" type="ORF">SCARUB_04023</name>
</gene>
<evidence type="ECO:0000313" key="2">
    <source>
        <dbReference type="Proteomes" id="UP000094056"/>
    </source>
</evidence>
<keyword evidence="1" id="KW-0808">Transferase</keyword>